<name>A0A1F5YQ91_9BACT</name>
<gene>
    <name evidence="1" type="ORF">A2W14_01030</name>
</gene>
<protein>
    <submittedName>
        <fullName evidence="1">Uncharacterized protein</fullName>
    </submittedName>
</protein>
<proteinExistence type="predicted"/>
<comment type="caution">
    <text evidence="1">The sequence shown here is derived from an EMBL/GenBank/DDBJ whole genome shotgun (WGS) entry which is preliminary data.</text>
</comment>
<dbReference type="Proteomes" id="UP000176665">
    <property type="component" value="Unassembled WGS sequence"/>
</dbReference>
<sequence>MINNTSDALSIFPFHKKEDDIGNLLAQTISFFSKRVLEILSASEIKAQVKNRRQIFILTFILFQNISHV</sequence>
<evidence type="ECO:0000313" key="1">
    <source>
        <dbReference type="EMBL" id="OGG02296.1"/>
    </source>
</evidence>
<dbReference type="AlphaFoldDB" id="A0A1F5YQ91"/>
<evidence type="ECO:0000313" key="2">
    <source>
        <dbReference type="Proteomes" id="UP000176665"/>
    </source>
</evidence>
<dbReference type="STRING" id="1798371.A2W14_01030"/>
<reference evidence="1 2" key="1">
    <citation type="journal article" date="2016" name="Nat. Commun.">
        <title>Thousands of microbial genomes shed light on interconnected biogeochemical processes in an aquifer system.</title>
        <authorList>
            <person name="Anantharaman K."/>
            <person name="Brown C.T."/>
            <person name="Hug L.A."/>
            <person name="Sharon I."/>
            <person name="Castelle C.J."/>
            <person name="Probst A.J."/>
            <person name="Thomas B.C."/>
            <person name="Singh A."/>
            <person name="Wilkins M.J."/>
            <person name="Karaoz U."/>
            <person name="Brodie E.L."/>
            <person name="Williams K.H."/>
            <person name="Hubbard S.S."/>
            <person name="Banfield J.F."/>
        </authorList>
    </citation>
    <scope>NUCLEOTIDE SEQUENCE [LARGE SCALE GENOMIC DNA]</scope>
</reference>
<dbReference type="EMBL" id="MFJA01000067">
    <property type="protein sequence ID" value="OGG02296.1"/>
    <property type="molecule type" value="Genomic_DNA"/>
</dbReference>
<accession>A0A1F5YQ91</accession>
<organism evidence="1 2">
    <name type="scientific">Candidatus Gottesmanbacteria bacterium RBG_16_37_8</name>
    <dbReference type="NCBI Taxonomy" id="1798371"/>
    <lineage>
        <taxon>Bacteria</taxon>
        <taxon>Candidatus Gottesmaniibacteriota</taxon>
    </lineage>
</organism>